<sequence length="136" mass="15654">MARPRNNSKIQIPPRVKGFNPQGYYAKPSKAINLNIEEFEVIRLLDYENLSQMEASKIMEISRPSLTRIYDRARKKIAQALIEAHPIRIGGGKIVYDEHWYQCNKCKSHFSNPDGNEVMTCALCLSTDILKVEEEK</sequence>
<evidence type="ECO:0000313" key="2">
    <source>
        <dbReference type="EMBL" id="RRG21029.1"/>
    </source>
</evidence>
<dbReference type="AlphaFoldDB" id="A0A425XZZ1"/>
<comment type="caution">
    <text evidence="2">The sequence shown here is derived from an EMBL/GenBank/DDBJ whole genome shotgun (WGS) entry which is preliminary data.</text>
</comment>
<gene>
    <name evidence="2" type="ORF">DWB61_11460</name>
</gene>
<evidence type="ECO:0000256" key="1">
    <source>
        <dbReference type="ARBA" id="ARBA00009350"/>
    </source>
</evidence>
<proteinExistence type="inferred from homology"/>
<dbReference type="InterPro" id="IPR013324">
    <property type="entry name" value="RNA_pol_sigma_r3/r4-like"/>
</dbReference>
<reference evidence="2 3" key="1">
    <citation type="submission" date="2018-07" db="EMBL/GenBank/DDBJ databases">
        <title>Draft genome sequence of Ancylomarina sp. M1P.</title>
        <authorList>
            <person name="Yadav S."/>
            <person name="Villanueva L."/>
            <person name="Damste J.S.S."/>
        </authorList>
    </citation>
    <scope>NUCLEOTIDE SEQUENCE [LARGE SCALE GENOMIC DNA]</scope>
    <source>
        <strain evidence="2 3">M1P</strain>
    </source>
</reference>
<dbReference type="InterPro" id="IPR002852">
    <property type="entry name" value="UPF0251"/>
</dbReference>
<protein>
    <submittedName>
        <fullName evidence="2">DUF134 domain-containing protein</fullName>
    </submittedName>
</protein>
<comment type="similarity">
    <text evidence="1">Belongs to the UPF0251 family.</text>
</comment>
<organism evidence="2 3">
    <name type="scientific">Ancylomarina euxinus</name>
    <dbReference type="NCBI Taxonomy" id="2283627"/>
    <lineage>
        <taxon>Bacteria</taxon>
        <taxon>Pseudomonadati</taxon>
        <taxon>Bacteroidota</taxon>
        <taxon>Bacteroidia</taxon>
        <taxon>Marinilabiliales</taxon>
        <taxon>Marinifilaceae</taxon>
        <taxon>Ancylomarina</taxon>
    </lineage>
</organism>
<accession>A0A425XZZ1</accession>
<evidence type="ECO:0000313" key="3">
    <source>
        <dbReference type="Proteomes" id="UP000285794"/>
    </source>
</evidence>
<dbReference type="InterPro" id="IPR036388">
    <property type="entry name" value="WH-like_DNA-bd_sf"/>
</dbReference>
<dbReference type="OrthoDB" id="280278at2"/>
<dbReference type="EMBL" id="QQWG01000010">
    <property type="protein sequence ID" value="RRG21029.1"/>
    <property type="molecule type" value="Genomic_DNA"/>
</dbReference>
<dbReference type="Proteomes" id="UP000285794">
    <property type="component" value="Unassembled WGS sequence"/>
</dbReference>
<dbReference type="RefSeq" id="WP_125031028.1">
    <property type="nucleotide sequence ID" value="NZ_JAPXVP010000009.1"/>
</dbReference>
<dbReference type="PANTHER" id="PTHR37478">
    <property type="match status" value="1"/>
</dbReference>
<name>A0A425XZZ1_9BACT</name>
<dbReference type="PANTHER" id="PTHR37478:SF2">
    <property type="entry name" value="UPF0251 PROTEIN TK0562"/>
    <property type="match status" value="1"/>
</dbReference>
<dbReference type="Pfam" id="PF02001">
    <property type="entry name" value="DUF134"/>
    <property type="match status" value="1"/>
</dbReference>
<keyword evidence="3" id="KW-1185">Reference proteome</keyword>
<dbReference type="SUPFAM" id="SSF88659">
    <property type="entry name" value="Sigma3 and sigma4 domains of RNA polymerase sigma factors"/>
    <property type="match status" value="1"/>
</dbReference>
<dbReference type="Gene3D" id="1.10.10.10">
    <property type="entry name" value="Winged helix-like DNA-binding domain superfamily/Winged helix DNA-binding domain"/>
    <property type="match status" value="1"/>
</dbReference>